<feature type="active site" description="Proton donor" evidence="3">
    <location>
        <position position="549"/>
    </location>
</feature>
<evidence type="ECO:0000259" key="5">
    <source>
        <dbReference type="Pfam" id="PF02784"/>
    </source>
</evidence>
<dbReference type="InterPro" id="IPR000183">
    <property type="entry name" value="Orn/DAP/Arg_de-COase"/>
</dbReference>
<dbReference type="InterPro" id="IPR022644">
    <property type="entry name" value="De-COase2_N"/>
</dbReference>
<dbReference type="Gene3D" id="2.40.37.10">
    <property type="entry name" value="Lyase, Ornithine Decarboxylase, Chain A, domain 1"/>
    <property type="match status" value="1"/>
</dbReference>
<keyword evidence="2 3" id="KW-0663">Pyridoxal phosphate</keyword>
<accession>A0A366DRU9</accession>
<evidence type="ECO:0000256" key="4">
    <source>
        <dbReference type="SAM" id="MobiDB-lite"/>
    </source>
</evidence>
<comment type="caution">
    <text evidence="6">The sequence shown here is derived from an EMBL/GenBank/DDBJ whole genome shotgun (WGS) entry which is preliminary data.</text>
</comment>
<feature type="region of interest" description="Disordered" evidence="4">
    <location>
        <begin position="24"/>
        <end position="151"/>
    </location>
</feature>
<dbReference type="SUPFAM" id="SSF51419">
    <property type="entry name" value="PLP-binding barrel"/>
    <property type="match status" value="1"/>
</dbReference>
<feature type="compositionally biased region" description="Basic and acidic residues" evidence="4">
    <location>
        <begin position="132"/>
        <end position="141"/>
    </location>
</feature>
<reference evidence="6 7" key="1">
    <citation type="submission" date="2018-06" db="EMBL/GenBank/DDBJ databases">
        <title>Genomic Encyclopedia of Type Strains, Phase IV (KMG-IV): sequencing the most valuable type-strain genomes for metagenomic binning, comparative biology and taxonomic classification.</title>
        <authorList>
            <person name="Goeker M."/>
        </authorList>
    </citation>
    <scope>NUCLEOTIDE SEQUENCE [LARGE SCALE GENOMIC DNA]</scope>
    <source>
        <strain evidence="6 7">DSM 44599</strain>
    </source>
</reference>
<feature type="compositionally biased region" description="Pro residues" evidence="4">
    <location>
        <begin position="50"/>
        <end position="62"/>
    </location>
</feature>
<evidence type="ECO:0000313" key="7">
    <source>
        <dbReference type="Proteomes" id="UP000252586"/>
    </source>
</evidence>
<keyword evidence="7" id="KW-1185">Reference proteome</keyword>
<comment type="cofactor">
    <cofactor evidence="1 3">
        <name>pyridoxal 5'-phosphate</name>
        <dbReference type="ChEBI" id="CHEBI:597326"/>
    </cofactor>
</comment>
<feature type="modified residue" description="N6-(pyridoxal phosphate)lysine" evidence="3">
    <location>
        <position position="239"/>
    </location>
</feature>
<dbReference type="PANTHER" id="PTHR43727:SF2">
    <property type="entry name" value="GROUP IV DECARBOXYLASE"/>
    <property type="match status" value="1"/>
</dbReference>
<evidence type="ECO:0000313" key="6">
    <source>
        <dbReference type="EMBL" id="RBO92827.1"/>
    </source>
</evidence>
<feature type="compositionally biased region" description="Polar residues" evidence="4">
    <location>
        <begin position="142"/>
        <end position="151"/>
    </location>
</feature>
<dbReference type="InterPro" id="IPR009006">
    <property type="entry name" value="Ala_racemase/Decarboxylase_C"/>
</dbReference>
<dbReference type="STRING" id="1210090.GCA_001613185_02526"/>
<protein>
    <submittedName>
        <fullName evidence="6">Diaminopimelate decarboxylase</fullName>
    </submittedName>
</protein>
<dbReference type="GO" id="GO:0009089">
    <property type="term" value="P:lysine biosynthetic process via diaminopimelate"/>
    <property type="evidence" value="ECO:0007669"/>
    <property type="project" value="TreeGrafter"/>
</dbReference>
<sequence length="615" mass="65330">MGLEVAADNVAEPVDPDAMMLFDIDPPRQVRGGSAVPSDRDDPLLEFAPVPCPFDAPAPPAPGNRDDSTSNASPMDVALPLPELEHVAPQVIAPEPASATPDRARPHTDTPPPRTIGTAPEDNDTPAPERGGVSEHEHAETSADQTPTASDDSPLLELAAEEIAAETAPHGITAPALPAHLDEWERRVLADPDLLADIAYAVGGPFHLMYPARVGQNIRAFRDAFAAAGVDGVVYYGKKANKAACVARACAENGAGIDVSSVGELTSALAGGVRGEDLVVTGPAKARELLWLAVRHGALLAVDDLDELDRLAELATAALPARVLLRVLPPGSASRFGMSAEELDAARAVIAASGPVGLEPIRLEGFSFHLSGYDAVARAELAAELIDRCVSAREYGHPVTTLSIGGGFGVDYVPNDAWEEFTEGVDRAWFHAGKSFGSYYPYHFPTPGAAMLAEILAHNDLATKLRDNDIRLAVEPGRALLDRAGSTVFRVQGVRTRRAHGAPYDLLTVDGSSLSLSEQWFDSEYLPDPVLWPRRPGTPTPTSVGAASCLESDMLSWRRIPLPRAAAVGDLLVYPNTAGYQMDSNESGFHELPIPPKVVLAEEPGGRRRWSLDAR</sequence>
<organism evidence="6 7">
    <name type="scientific">Nocardia puris</name>
    <dbReference type="NCBI Taxonomy" id="208602"/>
    <lineage>
        <taxon>Bacteria</taxon>
        <taxon>Bacillati</taxon>
        <taxon>Actinomycetota</taxon>
        <taxon>Actinomycetes</taxon>
        <taxon>Mycobacteriales</taxon>
        <taxon>Nocardiaceae</taxon>
        <taxon>Nocardia</taxon>
    </lineage>
</organism>
<dbReference type="EMBL" id="QNRE01000003">
    <property type="protein sequence ID" value="RBO92827.1"/>
    <property type="molecule type" value="Genomic_DNA"/>
</dbReference>
<dbReference type="GO" id="GO:0008836">
    <property type="term" value="F:diaminopimelate decarboxylase activity"/>
    <property type="evidence" value="ECO:0007669"/>
    <property type="project" value="TreeGrafter"/>
</dbReference>
<evidence type="ECO:0000256" key="3">
    <source>
        <dbReference type="PIRSR" id="PIRSR600183-50"/>
    </source>
</evidence>
<evidence type="ECO:0000256" key="1">
    <source>
        <dbReference type="ARBA" id="ARBA00001933"/>
    </source>
</evidence>
<dbReference type="SUPFAM" id="SSF50621">
    <property type="entry name" value="Alanine racemase C-terminal domain-like"/>
    <property type="match status" value="1"/>
</dbReference>
<dbReference type="AlphaFoldDB" id="A0A366DRU9"/>
<dbReference type="PRINTS" id="PR01179">
    <property type="entry name" value="ODADCRBXLASE"/>
</dbReference>
<gene>
    <name evidence="6" type="ORF">DFR74_103474</name>
</gene>
<dbReference type="Pfam" id="PF02784">
    <property type="entry name" value="Orn_Arg_deC_N"/>
    <property type="match status" value="1"/>
</dbReference>
<evidence type="ECO:0000256" key="2">
    <source>
        <dbReference type="ARBA" id="ARBA00022898"/>
    </source>
</evidence>
<proteinExistence type="predicted"/>
<dbReference type="InterPro" id="IPR022657">
    <property type="entry name" value="De-COase2_CS"/>
</dbReference>
<dbReference type="Gene3D" id="3.20.20.10">
    <property type="entry name" value="Alanine racemase"/>
    <property type="match status" value="1"/>
</dbReference>
<feature type="domain" description="Orn/DAP/Arg decarboxylase 2 N-terminal" evidence="5">
    <location>
        <begin position="215"/>
        <end position="423"/>
    </location>
</feature>
<dbReference type="PANTHER" id="PTHR43727">
    <property type="entry name" value="DIAMINOPIMELATE DECARBOXYLASE"/>
    <property type="match status" value="1"/>
</dbReference>
<dbReference type="RefSeq" id="WP_325050980.1">
    <property type="nucleotide sequence ID" value="NZ_QNRE01000003.1"/>
</dbReference>
<dbReference type="PROSITE" id="PS00879">
    <property type="entry name" value="ODR_DC_2_2"/>
    <property type="match status" value="1"/>
</dbReference>
<dbReference type="InterPro" id="IPR029066">
    <property type="entry name" value="PLP-binding_barrel"/>
</dbReference>
<dbReference type="Proteomes" id="UP000252586">
    <property type="component" value="Unassembled WGS sequence"/>
</dbReference>
<name>A0A366DRU9_9NOCA</name>